<feature type="transmembrane region" description="Helical" evidence="3">
    <location>
        <begin position="992"/>
        <end position="1013"/>
    </location>
</feature>
<keyword evidence="3" id="KW-1133">Transmembrane helix</keyword>
<dbReference type="InterPro" id="IPR032179">
    <property type="entry name" value="Cry22Aa_Ig-like"/>
</dbReference>
<protein>
    <submittedName>
        <fullName evidence="6">DUF5011 domain-containing protein</fullName>
    </submittedName>
</protein>
<accession>A0A5J5DY88</accession>
<feature type="region of interest" description="Disordered" evidence="2">
    <location>
        <begin position="665"/>
        <end position="694"/>
    </location>
</feature>
<gene>
    <name evidence="6" type="ORF">EM848_00810</name>
    <name evidence="5" type="ORF">EMO90_03515</name>
</gene>
<feature type="compositionally biased region" description="Polar residues" evidence="2">
    <location>
        <begin position="676"/>
        <end position="694"/>
    </location>
</feature>
<dbReference type="AlphaFoldDB" id="A0A5J5DY88"/>
<dbReference type="Proteomes" id="UP000345527">
    <property type="component" value="Unassembled WGS sequence"/>
</dbReference>
<evidence type="ECO:0000256" key="3">
    <source>
        <dbReference type="SAM" id="Phobius"/>
    </source>
</evidence>
<evidence type="ECO:0000313" key="6">
    <source>
        <dbReference type="EMBL" id="KAA8824782.1"/>
    </source>
</evidence>
<proteinExistence type="predicted"/>
<evidence type="ECO:0000259" key="4">
    <source>
        <dbReference type="Pfam" id="PF16403"/>
    </source>
</evidence>
<comment type="subcellular location">
    <subcellularLocation>
        <location evidence="1">Cell envelope</location>
    </subcellularLocation>
</comment>
<reference evidence="7 8" key="1">
    <citation type="journal article" date="2019" name="Syst. Appl. Microbiol.">
        <title>Characterization of Bifidobacterium species in feaces of the Egyptian fruit bat: Description of B. vespertilionis sp. nov. and B. rousetti sp. nov.</title>
        <authorList>
            <person name="Modesto M."/>
            <person name="Satti M."/>
            <person name="Watanabe K."/>
            <person name="Puglisi E."/>
            <person name="Morelli L."/>
            <person name="Huang C.-H."/>
            <person name="Liou J.-S."/>
            <person name="Miyashita M."/>
            <person name="Tamura T."/>
            <person name="Saito S."/>
            <person name="Mori K."/>
            <person name="Huang L."/>
            <person name="Sciavilla P."/>
            <person name="Sandri C."/>
            <person name="Spiezio C."/>
            <person name="Vitali F."/>
            <person name="Cavalieri D."/>
            <person name="Perpetuini G."/>
            <person name="Tofalo R."/>
            <person name="Bonetti A."/>
            <person name="Arita M."/>
            <person name="Mattarelli P."/>
        </authorList>
    </citation>
    <scope>NUCLEOTIDE SEQUENCE [LARGE SCALE GENOMIC DNA]</scope>
    <source>
        <strain evidence="5 8">RST16</strain>
        <strain evidence="6 7">RST8</strain>
    </source>
</reference>
<dbReference type="OrthoDB" id="3222555at2"/>
<dbReference type="Gene3D" id="2.60.40.4270">
    <property type="entry name" value="Listeria-Bacteroides repeat domain"/>
    <property type="match status" value="8"/>
</dbReference>
<keyword evidence="8" id="KW-1185">Reference proteome</keyword>
<dbReference type="InterPro" id="IPR013783">
    <property type="entry name" value="Ig-like_fold"/>
</dbReference>
<feature type="domain" description="Pesticidal crystal protein Cry22Aa Ig-like" evidence="4">
    <location>
        <begin position="906"/>
        <end position="977"/>
    </location>
</feature>
<dbReference type="InterPro" id="IPR042229">
    <property type="entry name" value="Listeria/Bacterioides_rpt_sf"/>
</dbReference>
<comment type="caution">
    <text evidence="6">The sequence shown here is derived from an EMBL/GenBank/DDBJ whole genome shotgun (WGS) entry which is preliminary data.</text>
</comment>
<feature type="region of interest" description="Disordered" evidence="2">
    <location>
        <begin position="426"/>
        <end position="449"/>
    </location>
</feature>
<feature type="region of interest" description="Disordered" evidence="2">
    <location>
        <begin position="830"/>
        <end position="850"/>
    </location>
</feature>
<dbReference type="GO" id="GO:0030313">
    <property type="term" value="C:cell envelope"/>
    <property type="evidence" value="ECO:0007669"/>
    <property type="project" value="UniProtKB-SubCell"/>
</dbReference>
<dbReference type="EMBL" id="RZOA01000001">
    <property type="protein sequence ID" value="KAA8824782.1"/>
    <property type="molecule type" value="Genomic_DNA"/>
</dbReference>
<dbReference type="Pfam" id="PF09479">
    <property type="entry name" value="Flg_new"/>
    <property type="match status" value="8"/>
</dbReference>
<keyword evidence="3" id="KW-0812">Transmembrane</keyword>
<keyword evidence="3" id="KW-0472">Membrane</keyword>
<dbReference type="InterPro" id="IPR013378">
    <property type="entry name" value="InlB-like_B-rpt"/>
</dbReference>
<dbReference type="Gene3D" id="2.60.40.10">
    <property type="entry name" value="Immunoglobulins"/>
    <property type="match status" value="1"/>
</dbReference>
<sequence>MIMNQHDSTNPRTWKGGFGLKRKLTSIVGAMLATATLLGGMVLPAQASMVDSVTTDPDAGIMPVASCADSGVTSPVTSISVAAIDFWKGQTWQDARSAPIPASYSSPSVNSQNNVIISMFCNNSRFAINRGGDDWRGNGSANLYFTLNDDYWIVLAAGDKSNSMPEDRPPYPPLGTTGKFKATKGTSCFATLLFDTKPSEQSGNADDIRRQATVSCGGTSINSDNYGHNVAGVGLFFVKDNPGDNVQNVTLTYNGNGGTGSVPSQTVPQDSFLTVSQNGFSKSNAGGQCTFQAWNTSSSGTGTTYRPGQTMNIQSNTTLYAIWDCPAETTYDYRLHYDANGGSGAPADWETSNTTGGTMNATVSAQKPTRNGYTFLGWSTSSTATNATYQAGSTVRVSADQPVTLYAVWQQKEANAGLVFNGNGGSGAPAAQSAAGQPGGTHTFTIPNGKPTWAKHVFKGWAENRQATTADHQPGDTVNVAYGNTTTLYAVWEENANANLQYDANGGQGAPQGESATGTTGAKQFTVSNQQPTWAGHKFLGWATDSNATTPTYQAGDKVSVNYGDTITLYAVWQENKDAVVHFDPNGGTGAPGDLSETGTTGNKEFTIPAQTPTWEGHKFLGWAEDPKATKPTVQPGGKVTVNYGDTKTLYAVWVENMDATLNYDANGGQDAPQAESATGTPGASKEFTVSNTQPTRAGHKFLGWAEDPKATTPTVQAGAKITVNYGDTTTLYAVWQADQPATVKFDANGGQNAPNALTANGQPGDAKEFTIPAQTPTWAGHKFLGWAEDPKATTATTQPSSKLSVDYGKTVTLYAVWSADKDAVIQYDPNGGENAPKGETAAGQPGGGKEFTIPAQKPTYTGRVFLGWAEDPKATTPSKQPGDKVTVNFGDTKTWYAVWQNTPPTIDGTDDKQITVGDKFDPMENVTGTDREDGDVTGKITVTGTVDPSKPGKYELTYTVTDKAGNTTTEHRVVTVVPKVLAKMPQTGTTMGVLIGVAIVLIAGASITMTLVSRKRRHSVE</sequence>
<name>A0A5J5DY88_9BIFI</name>
<organism evidence="6 7">
    <name type="scientific">Bifidobacterium vespertilionis</name>
    <dbReference type="NCBI Taxonomy" id="2562524"/>
    <lineage>
        <taxon>Bacteria</taxon>
        <taxon>Bacillati</taxon>
        <taxon>Actinomycetota</taxon>
        <taxon>Actinomycetes</taxon>
        <taxon>Bifidobacteriales</taxon>
        <taxon>Bifidobacteriaceae</taxon>
        <taxon>Bifidobacterium</taxon>
    </lineage>
</organism>
<evidence type="ECO:0000256" key="2">
    <source>
        <dbReference type="SAM" id="MobiDB-lite"/>
    </source>
</evidence>
<dbReference type="EMBL" id="RZNZ01000003">
    <property type="protein sequence ID" value="KAA8821702.1"/>
    <property type="molecule type" value="Genomic_DNA"/>
</dbReference>
<dbReference type="Pfam" id="PF16403">
    <property type="entry name" value="Bact_surface_Ig-like"/>
    <property type="match status" value="1"/>
</dbReference>
<evidence type="ECO:0000313" key="7">
    <source>
        <dbReference type="Proteomes" id="UP000345527"/>
    </source>
</evidence>
<dbReference type="GO" id="GO:0005975">
    <property type="term" value="P:carbohydrate metabolic process"/>
    <property type="evidence" value="ECO:0007669"/>
    <property type="project" value="UniProtKB-ARBA"/>
</dbReference>
<evidence type="ECO:0000256" key="1">
    <source>
        <dbReference type="ARBA" id="ARBA00004196"/>
    </source>
</evidence>
<dbReference type="NCBIfam" id="TIGR02543">
    <property type="entry name" value="List_Bact_rpt"/>
    <property type="match status" value="1"/>
</dbReference>
<evidence type="ECO:0000313" key="8">
    <source>
        <dbReference type="Proteomes" id="UP000374630"/>
    </source>
</evidence>
<dbReference type="Proteomes" id="UP000374630">
    <property type="component" value="Unassembled WGS sequence"/>
</dbReference>
<evidence type="ECO:0000313" key="5">
    <source>
        <dbReference type="EMBL" id="KAA8821702.1"/>
    </source>
</evidence>